<protein>
    <submittedName>
        <fullName evidence="2">Metallophosphoesterase</fullName>
    </submittedName>
</protein>
<dbReference type="Pfam" id="PF00149">
    <property type="entry name" value="Metallophos"/>
    <property type="match status" value="1"/>
</dbReference>
<dbReference type="EMBL" id="JAGZCC010000001">
    <property type="protein sequence ID" value="MBS5587192.1"/>
    <property type="molecule type" value="Genomic_DNA"/>
</dbReference>
<name>A0A943EMG9_9FIRM</name>
<evidence type="ECO:0000259" key="1">
    <source>
        <dbReference type="Pfam" id="PF00149"/>
    </source>
</evidence>
<dbReference type="PANTHER" id="PTHR42850">
    <property type="entry name" value="METALLOPHOSPHOESTERASE"/>
    <property type="match status" value="1"/>
</dbReference>
<proteinExistence type="predicted"/>
<dbReference type="GO" id="GO:0110154">
    <property type="term" value="P:RNA decapping"/>
    <property type="evidence" value="ECO:0007669"/>
    <property type="project" value="TreeGrafter"/>
</dbReference>
<dbReference type="InterPro" id="IPR029052">
    <property type="entry name" value="Metallo-depent_PP-like"/>
</dbReference>
<feature type="domain" description="Calcineurin-like phosphoesterase" evidence="1">
    <location>
        <begin position="16"/>
        <end position="212"/>
    </location>
</feature>
<dbReference type="PANTHER" id="PTHR42850:SF4">
    <property type="entry name" value="ZINC-DEPENDENT ENDOPOLYPHOSPHATASE"/>
    <property type="match status" value="1"/>
</dbReference>
<dbReference type="Gene3D" id="3.60.21.10">
    <property type="match status" value="1"/>
</dbReference>
<dbReference type="SUPFAM" id="SSF56300">
    <property type="entry name" value="Metallo-dependent phosphatases"/>
    <property type="match status" value="1"/>
</dbReference>
<reference evidence="2" key="1">
    <citation type="submission" date="2021-02" db="EMBL/GenBank/DDBJ databases">
        <title>Infant gut strain persistence is associated with maternal origin, phylogeny, and functional potential including surface adhesion and iron acquisition.</title>
        <authorList>
            <person name="Lou Y.C."/>
        </authorList>
    </citation>
    <scope>NUCLEOTIDE SEQUENCE</scope>
    <source>
        <strain evidence="2">L3_108_000G1_dasL3_108_000G1_metabat.metabat.11</strain>
    </source>
</reference>
<dbReference type="InterPro" id="IPR050126">
    <property type="entry name" value="Ap4A_hydrolase"/>
</dbReference>
<dbReference type="GO" id="GO:0016791">
    <property type="term" value="F:phosphatase activity"/>
    <property type="evidence" value="ECO:0007669"/>
    <property type="project" value="TreeGrafter"/>
</dbReference>
<dbReference type="RefSeq" id="WP_303885432.1">
    <property type="nucleotide sequence ID" value="NZ_JAGZCC010000001.1"/>
</dbReference>
<dbReference type="GO" id="GO:0008803">
    <property type="term" value="F:bis(5'-nucleosyl)-tetraphosphatase (symmetrical) activity"/>
    <property type="evidence" value="ECO:0007669"/>
    <property type="project" value="TreeGrafter"/>
</dbReference>
<comment type="caution">
    <text evidence="2">The sequence shown here is derived from an EMBL/GenBank/DDBJ whole genome shotgun (WGS) entry which is preliminary data.</text>
</comment>
<evidence type="ECO:0000313" key="2">
    <source>
        <dbReference type="EMBL" id="MBS5587192.1"/>
    </source>
</evidence>
<dbReference type="AlphaFoldDB" id="A0A943EMG9"/>
<dbReference type="InterPro" id="IPR004843">
    <property type="entry name" value="Calcineurin-like_PHP"/>
</dbReference>
<evidence type="ECO:0000313" key="3">
    <source>
        <dbReference type="Proteomes" id="UP000751224"/>
    </source>
</evidence>
<sequence length="373" mass="43881">MLKVKHLEKRILGKYRCIVISDIHSHLDRFKELLKKVNYHKDDYLVILGDFIEKGNQTIETVEYLQKLQKNSDRVYVILGNCEYALEEMISNQKYAKQVINYLNHIGKSGMIKQALNELSLDIKRDPPELIQAKVKKYLQPYFEYFKTLPTTLHLNNFIFVHAGIENRKDWKNSRLTSLIEMKTFFQNGHCLEDYVVVGHLPTSNQHRHLINNDIIIDKKKRIISIDGGTGVKFVSQLNALIITGDYNEVHFEKVNVQPLPLYQAIIDVHTEKKKYHKIAWPDFEVNLLKKGKIFSKCLQVNTNNILKIKNEFLYKNKEKLYCLDDYVDNFIEVEKGDIVKLIGVYDIYAYIIKDGNVGWIKYRYLKKFNKTT</sequence>
<dbReference type="GO" id="GO:0005737">
    <property type="term" value="C:cytoplasm"/>
    <property type="evidence" value="ECO:0007669"/>
    <property type="project" value="TreeGrafter"/>
</dbReference>
<gene>
    <name evidence="2" type="ORF">KHX14_00025</name>
</gene>
<dbReference type="Proteomes" id="UP000751224">
    <property type="component" value="Unassembled WGS sequence"/>
</dbReference>
<accession>A0A943EMG9</accession>
<organism evidence="2 3">
    <name type="scientific">Thomasclavelia spiroformis</name>
    <dbReference type="NCBI Taxonomy" id="29348"/>
    <lineage>
        <taxon>Bacteria</taxon>
        <taxon>Bacillati</taxon>
        <taxon>Bacillota</taxon>
        <taxon>Erysipelotrichia</taxon>
        <taxon>Erysipelotrichales</taxon>
        <taxon>Coprobacillaceae</taxon>
        <taxon>Thomasclavelia</taxon>
    </lineage>
</organism>